<dbReference type="Gene3D" id="1.25.40.10">
    <property type="entry name" value="Tetratricopeptide repeat domain"/>
    <property type="match status" value="2"/>
</dbReference>
<dbReference type="EMBL" id="JACJIS010000001">
    <property type="protein sequence ID" value="MBA9073492.1"/>
    <property type="molecule type" value="Genomic_DNA"/>
</dbReference>
<feature type="coiled-coil region" evidence="7">
    <location>
        <begin position="360"/>
        <end position="387"/>
    </location>
</feature>
<evidence type="ECO:0000256" key="7">
    <source>
        <dbReference type="SAM" id="Coils"/>
    </source>
</evidence>
<feature type="repeat" description="TPR" evidence="6">
    <location>
        <begin position="184"/>
        <end position="217"/>
    </location>
</feature>
<reference evidence="9 10" key="1">
    <citation type="submission" date="2020-08" db="EMBL/GenBank/DDBJ databases">
        <title>Genomic Encyclopedia of Type Strains, Phase IV (KMG-IV): sequencing the most valuable type-strain genomes for metagenomic binning, comparative biology and taxonomic classification.</title>
        <authorList>
            <person name="Goeker M."/>
        </authorList>
    </citation>
    <scope>NUCLEOTIDE SEQUENCE [LARGE SCALE GENOMIC DNA]</scope>
    <source>
        <strain evidence="9 10">DSM 100397</strain>
    </source>
</reference>
<gene>
    <name evidence="9" type="ORF">GGR22_001618</name>
</gene>
<keyword evidence="8" id="KW-0812">Transmembrane</keyword>
<evidence type="ECO:0000256" key="1">
    <source>
        <dbReference type="ARBA" id="ARBA00004496"/>
    </source>
</evidence>
<keyword evidence="7" id="KW-0175">Coiled coil</keyword>
<dbReference type="InterPro" id="IPR051476">
    <property type="entry name" value="Bac_ResReg_Asp_Phosphatase"/>
</dbReference>
<dbReference type="RefSeq" id="WP_182493230.1">
    <property type="nucleotide sequence ID" value="NZ_JACJIS010000001.1"/>
</dbReference>
<evidence type="ECO:0000256" key="8">
    <source>
        <dbReference type="SAM" id="Phobius"/>
    </source>
</evidence>
<name>A0ABR6DP67_9FLAO</name>
<dbReference type="InterPro" id="IPR011990">
    <property type="entry name" value="TPR-like_helical_dom_sf"/>
</dbReference>
<dbReference type="InterPro" id="IPR019734">
    <property type="entry name" value="TPR_rpt"/>
</dbReference>
<dbReference type="SUPFAM" id="SSF48452">
    <property type="entry name" value="TPR-like"/>
    <property type="match status" value="1"/>
</dbReference>
<keyword evidence="2" id="KW-0963">Cytoplasm</keyword>
<comment type="similarity">
    <text evidence="5">Belongs to the Rap family.</text>
</comment>
<dbReference type="PANTHER" id="PTHR46630:SF1">
    <property type="entry name" value="TETRATRICOPEPTIDE REPEAT PROTEIN 29"/>
    <property type="match status" value="1"/>
</dbReference>
<dbReference type="SUPFAM" id="SSF46894">
    <property type="entry name" value="C-terminal effector domain of the bipartite response regulators"/>
    <property type="match status" value="1"/>
</dbReference>
<dbReference type="PANTHER" id="PTHR46630">
    <property type="entry name" value="TETRATRICOPEPTIDE REPEAT PROTEIN 29"/>
    <property type="match status" value="1"/>
</dbReference>
<evidence type="ECO:0000256" key="2">
    <source>
        <dbReference type="ARBA" id="ARBA00022490"/>
    </source>
</evidence>
<sequence>MKILLCFFTCNCFFILLNAQTNSEIHKVQKLLNAIEKVQETDGNKALNYLEEAFIFEKKIPDSLLIRLYDTAGGLYDSQGIYDLSLDYYHLELLLQKRINTQNRYATIKEIGNVYYKLGNESKARKYWASALEGFKKAKNPKTYLLYNNFAILEEKQGNLVEAKKIYTTALKSTLQMNDPESTVMSYQNLGIVNFKLNQFEEALYYFFKAKSLATRLNEQYSLVNTYYNLGYFYYNYPQKNIDSAKYYLNKAFSLSSQTNYVGIKKESSESLIKIYEGEQNYQLANFYLHQIKDANEKELGKIRDVRINQVEFKYRQKLKEEAVLAQQKKKNWMYFAGLSILTLGCVILFLIYKLQKSKLMRSKLEKELLLEELDGQKNEINQKSLEILHSHEILDSTHKKLQDLIDGSEFKPELNSILIDLKNSQKILNKEEYEKLFKENQIDFYKKLISRCPSLTINDLKLSAFLRLNLSTKDISVITGQSQNSINIGRHRLRKKLKIEDQQNLISFLIQL</sequence>
<dbReference type="Proteomes" id="UP000555003">
    <property type="component" value="Unassembled WGS sequence"/>
</dbReference>
<keyword evidence="3" id="KW-0677">Repeat</keyword>
<comment type="caution">
    <text evidence="9">The sequence shown here is derived from an EMBL/GenBank/DDBJ whole genome shotgun (WGS) entry which is preliminary data.</text>
</comment>
<keyword evidence="8" id="KW-1133">Transmembrane helix</keyword>
<dbReference type="PROSITE" id="PS50005">
    <property type="entry name" value="TPR"/>
    <property type="match status" value="1"/>
</dbReference>
<evidence type="ECO:0000313" key="10">
    <source>
        <dbReference type="Proteomes" id="UP000555003"/>
    </source>
</evidence>
<keyword evidence="4 6" id="KW-0802">TPR repeat</keyword>
<accession>A0ABR6DP67</accession>
<comment type="subcellular location">
    <subcellularLocation>
        <location evidence="1">Cytoplasm</location>
    </subcellularLocation>
</comment>
<evidence type="ECO:0000256" key="5">
    <source>
        <dbReference type="ARBA" id="ARBA00038253"/>
    </source>
</evidence>
<dbReference type="Pfam" id="PF13424">
    <property type="entry name" value="TPR_12"/>
    <property type="match status" value="1"/>
</dbReference>
<feature type="transmembrane region" description="Helical" evidence="8">
    <location>
        <begin position="333"/>
        <end position="353"/>
    </location>
</feature>
<protein>
    <submittedName>
        <fullName evidence="9">Tetratricopeptide (TPR) repeat protein/DNA-binding CsgD family transcriptional regulator</fullName>
    </submittedName>
</protein>
<evidence type="ECO:0000256" key="3">
    <source>
        <dbReference type="ARBA" id="ARBA00022737"/>
    </source>
</evidence>
<organism evidence="9 10">
    <name type="scientific">Flavobacterium gossypii</name>
    <dbReference type="NCBI Taxonomy" id="1646119"/>
    <lineage>
        <taxon>Bacteria</taxon>
        <taxon>Pseudomonadati</taxon>
        <taxon>Bacteroidota</taxon>
        <taxon>Flavobacteriia</taxon>
        <taxon>Flavobacteriales</taxon>
        <taxon>Flavobacteriaceae</taxon>
        <taxon>Flavobacterium</taxon>
    </lineage>
</organism>
<dbReference type="SMART" id="SM00028">
    <property type="entry name" value="TPR"/>
    <property type="match status" value="4"/>
</dbReference>
<keyword evidence="8" id="KW-0472">Membrane</keyword>
<evidence type="ECO:0000256" key="4">
    <source>
        <dbReference type="ARBA" id="ARBA00022803"/>
    </source>
</evidence>
<proteinExistence type="inferred from homology"/>
<keyword evidence="10" id="KW-1185">Reference proteome</keyword>
<dbReference type="InterPro" id="IPR016032">
    <property type="entry name" value="Sig_transdc_resp-reg_C-effctor"/>
</dbReference>
<evidence type="ECO:0000313" key="9">
    <source>
        <dbReference type="EMBL" id="MBA9073492.1"/>
    </source>
</evidence>
<evidence type="ECO:0000256" key="6">
    <source>
        <dbReference type="PROSITE-ProRule" id="PRU00339"/>
    </source>
</evidence>